<gene>
    <name evidence="1" type="ORF">HanXRQr2_Chr09g0378741</name>
</gene>
<evidence type="ECO:0000313" key="2">
    <source>
        <dbReference type="Proteomes" id="UP000215914"/>
    </source>
</evidence>
<evidence type="ECO:0000313" key="1">
    <source>
        <dbReference type="EMBL" id="KAF5790072.1"/>
    </source>
</evidence>
<reference evidence="1" key="2">
    <citation type="submission" date="2020-06" db="EMBL/GenBank/DDBJ databases">
        <title>Helianthus annuus Genome sequencing and assembly Release 2.</title>
        <authorList>
            <person name="Gouzy J."/>
            <person name="Langlade N."/>
            <person name="Munos S."/>
        </authorList>
    </citation>
    <scope>NUCLEOTIDE SEQUENCE</scope>
    <source>
        <tissue evidence="1">Leaves</tissue>
    </source>
</reference>
<keyword evidence="2" id="KW-1185">Reference proteome</keyword>
<dbReference type="EMBL" id="MNCJ02000324">
    <property type="protein sequence ID" value="KAF5790072.1"/>
    <property type="molecule type" value="Genomic_DNA"/>
</dbReference>
<dbReference type="Proteomes" id="UP000215914">
    <property type="component" value="Unassembled WGS sequence"/>
</dbReference>
<protein>
    <submittedName>
        <fullName evidence="1">Uncharacterized protein</fullName>
    </submittedName>
</protein>
<reference evidence="1" key="1">
    <citation type="journal article" date="2017" name="Nature">
        <title>The sunflower genome provides insights into oil metabolism, flowering and Asterid evolution.</title>
        <authorList>
            <person name="Badouin H."/>
            <person name="Gouzy J."/>
            <person name="Grassa C.J."/>
            <person name="Murat F."/>
            <person name="Staton S.E."/>
            <person name="Cottret L."/>
            <person name="Lelandais-Briere C."/>
            <person name="Owens G.L."/>
            <person name="Carrere S."/>
            <person name="Mayjonade B."/>
            <person name="Legrand L."/>
            <person name="Gill N."/>
            <person name="Kane N.C."/>
            <person name="Bowers J.E."/>
            <person name="Hubner S."/>
            <person name="Bellec A."/>
            <person name="Berard A."/>
            <person name="Berges H."/>
            <person name="Blanchet N."/>
            <person name="Boniface M.C."/>
            <person name="Brunel D."/>
            <person name="Catrice O."/>
            <person name="Chaidir N."/>
            <person name="Claudel C."/>
            <person name="Donnadieu C."/>
            <person name="Faraut T."/>
            <person name="Fievet G."/>
            <person name="Helmstetter N."/>
            <person name="King M."/>
            <person name="Knapp S.J."/>
            <person name="Lai Z."/>
            <person name="Le Paslier M.C."/>
            <person name="Lippi Y."/>
            <person name="Lorenzon L."/>
            <person name="Mandel J.R."/>
            <person name="Marage G."/>
            <person name="Marchand G."/>
            <person name="Marquand E."/>
            <person name="Bret-Mestries E."/>
            <person name="Morien E."/>
            <person name="Nambeesan S."/>
            <person name="Nguyen T."/>
            <person name="Pegot-Espagnet P."/>
            <person name="Pouilly N."/>
            <person name="Raftis F."/>
            <person name="Sallet E."/>
            <person name="Schiex T."/>
            <person name="Thomas J."/>
            <person name="Vandecasteele C."/>
            <person name="Vares D."/>
            <person name="Vear F."/>
            <person name="Vautrin S."/>
            <person name="Crespi M."/>
            <person name="Mangin B."/>
            <person name="Burke J.M."/>
            <person name="Salse J."/>
            <person name="Munos S."/>
            <person name="Vincourt P."/>
            <person name="Rieseberg L.H."/>
            <person name="Langlade N.B."/>
        </authorList>
    </citation>
    <scope>NUCLEOTIDE SEQUENCE</scope>
    <source>
        <tissue evidence="1">Leaves</tissue>
    </source>
</reference>
<name>A0A9K3N7M1_HELAN</name>
<proteinExistence type="predicted"/>
<dbReference type="Gramene" id="mRNA:HanXRQr2_Chr09g0378741">
    <property type="protein sequence ID" value="CDS:HanXRQr2_Chr09g0378741.1"/>
    <property type="gene ID" value="HanXRQr2_Chr09g0378741"/>
</dbReference>
<organism evidence="1 2">
    <name type="scientific">Helianthus annuus</name>
    <name type="common">Common sunflower</name>
    <dbReference type="NCBI Taxonomy" id="4232"/>
    <lineage>
        <taxon>Eukaryota</taxon>
        <taxon>Viridiplantae</taxon>
        <taxon>Streptophyta</taxon>
        <taxon>Embryophyta</taxon>
        <taxon>Tracheophyta</taxon>
        <taxon>Spermatophyta</taxon>
        <taxon>Magnoliopsida</taxon>
        <taxon>eudicotyledons</taxon>
        <taxon>Gunneridae</taxon>
        <taxon>Pentapetalae</taxon>
        <taxon>asterids</taxon>
        <taxon>campanulids</taxon>
        <taxon>Asterales</taxon>
        <taxon>Asteraceae</taxon>
        <taxon>Asteroideae</taxon>
        <taxon>Heliantheae alliance</taxon>
        <taxon>Heliantheae</taxon>
        <taxon>Helianthus</taxon>
    </lineage>
</organism>
<accession>A0A9K3N7M1</accession>
<comment type="caution">
    <text evidence="1">The sequence shown here is derived from an EMBL/GenBank/DDBJ whole genome shotgun (WGS) entry which is preliminary data.</text>
</comment>
<sequence length="66" mass="7336">MVKKNVIVTISSDCGGINSTSVKISRALHKIINSGMIPNRNFSVDLTRSIIRLYFSHFLILCMSGH</sequence>
<dbReference type="AlphaFoldDB" id="A0A9K3N7M1"/>